<feature type="domain" description="HMG box" evidence="4">
    <location>
        <begin position="58"/>
        <end position="126"/>
    </location>
</feature>
<dbReference type="InterPro" id="IPR036910">
    <property type="entry name" value="HMG_box_dom_sf"/>
</dbReference>
<dbReference type="InterPro" id="IPR050342">
    <property type="entry name" value="HMGB"/>
</dbReference>
<dbReference type="EMBL" id="OU900105">
    <property type="protein sequence ID" value="CAG9856349.1"/>
    <property type="molecule type" value="Genomic_DNA"/>
</dbReference>
<keyword evidence="2" id="KW-0539">Nucleus</keyword>
<evidence type="ECO:0000313" key="6">
    <source>
        <dbReference type="Proteomes" id="UP001153712"/>
    </source>
</evidence>
<feature type="compositionally biased region" description="Basic residues" evidence="3">
    <location>
        <begin position="145"/>
        <end position="155"/>
    </location>
</feature>
<feature type="DNA-binding region" description="HMG box" evidence="2">
    <location>
        <begin position="58"/>
        <end position="126"/>
    </location>
</feature>
<protein>
    <recommendedName>
        <fullName evidence="4">HMG box domain-containing protein</fullName>
    </recommendedName>
</protein>
<dbReference type="PANTHER" id="PTHR48112">
    <property type="entry name" value="HIGH MOBILITY GROUP PROTEIN DSP1"/>
    <property type="match status" value="1"/>
</dbReference>
<evidence type="ECO:0000313" key="5">
    <source>
        <dbReference type="EMBL" id="CAG9856349.1"/>
    </source>
</evidence>
<keyword evidence="1 2" id="KW-0238">DNA-binding</keyword>
<dbReference type="OrthoDB" id="5550281at2759"/>
<dbReference type="PANTHER" id="PTHR48112:SF22">
    <property type="entry name" value="MITOCHONDRIAL TRANSCRIPTION FACTOR A, ISOFORM B"/>
    <property type="match status" value="1"/>
</dbReference>
<name>A0A9N9TJ02_PHYSR</name>
<dbReference type="GO" id="GO:0006357">
    <property type="term" value="P:regulation of transcription by RNA polymerase II"/>
    <property type="evidence" value="ECO:0007669"/>
    <property type="project" value="TreeGrafter"/>
</dbReference>
<dbReference type="PROSITE" id="PS50118">
    <property type="entry name" value="HMG_BOX_2"/>
    <property type="match status" value="2"/>
</dbReference>
<proteinExistence type="predicted"/>
<evidence type="ECO:0000256" key="3">
    <source>
        <dbReference type="SAM" id="MobiDB-lite"/>
    </source>
</evidence>
<feature type="domain" description="HMG box" evidence="4">
    <location>
        <begin position="163"/>
        <end position="226"/>
    </location>
</feature>
<dbReference type="SUPFAM" id="SSF47095">
    <property type="entry name" value="HMG-box"/>
    <property type="match status" value="2"/>
</dbReference>
<dbReference type="Proteomes" id="UP001153712">
    <property type="component" value="Chromosome 12"/>
</dbReference>
<dbReference type="GO" id="GO:0005634">
    <property type="term" value="C:nucleus"/>
    <property type="evidence" value="ECO:0007669"/>
    <property type="project" value="UniProtKB-UniRule"/>
</dbReference>
<sequence length="261" mass="30589">MAGQGALLKTLTLTNNWLLSNMCCRFNMVSIQPQLASIRTLKLETKQKLKDLKIPEKPKKPLTPYLQFVTEKRKDLVKDNPNLKATEVIKKLSTEWKSVNEAQKDKYKEKYLREVEKYDNAILQYNSNLSQEQVRVLEEANAEKKKQKQKRKTTKLNKETGKPKRPLGPYLLYLKEQGKIRNISHNELLVALKGEWGLLSETAKKKYRDEFEKEMVKYEEELLNWEKKMFQEGHKNVIRVKTLESLEHPPSRIASSKSSKQ</sequence>
<dbReference type="InterPro" id="IPR009071">
    <property type="entry name" value="HMG_box_dom"/>
</dbReference>
<keyword evidence="6" id="KW-1185">Reference proteome</keyword>
<feature type="region of interest" description="Disordered" evidence="3">
    <location>
        <begin position="140"/>
        <end position="164"/>
    </location>
</feature>
<feature type="DNA-binding region" description="HMG box" evidence="2">
    <location>
        <begin position="163"/>
        <end position="226"/>
    </location>
</feature>
<reference evidence="5" key="1">
    <citation type="submission" date="2022-01" db="EMBL/GenBank/DDBJ databases">
        <authorList>
            <person name="King R."/>
        </authorList>
    </citation>
    <scope>NUCLEOTIDE SEQUENCE</scope>
</reference>
<evidence type="ECO:0000259" key="4">
    <source>
        <dbReference type="PROSITE" id="PS50118"/>
    </source>
</evidence>
<dbReference type="Pfam" id="PF00505">
    <property type="entry name" value="HMG_box"/>
    <property type="match status" value="2"/>
</dbReference>
<evidence type="ECO:0000256" key="2">
    <source>
        <dbReference type="PROSITE-ProRule" id="PRU00267"/>
    </source>
</evidence>
<dbReference type="SMART" id="SM00398">
    <property type="entry name" value="HMG"/>
    <property type="match status" value="2"/>
</dbReference>
<dbReference type="GO" id="GO:0003677">
    <property type="term" value="F:DNA binding"/>
    <property type="evidence" value="ECO:0007669"/>
    <property type="project" value="UniProtKB-UniRule"/>
</dbReference>
<accession>A0A9N9TJ02</accession>
<dbReference type="Gene3D" id="1.10.30.10">
    <property type="entry name" value="High mobility group box domain"/>
    <property type="match status" value="2"/>
</dbReference>
<gene>
    <name evidence="5" type="ORF">PHYEVI_LOCUS2772</name>
</gene>
<evidence type="ECO:0000256" key="1">
    <source>
        <dbReference type="ARBA" id="ARBA00023125"/>
    </source>
</evidence>
<organism evidence="5 6">
    <name type="scientific">Phyllotreta striolata</name>
    <name type="common">Striped flea beetle</name>
    <name type="synonym">Crioceris striolata</name>
    <dbReference type="NCBI Taxonomy" id="444603"/>
    <lineage>
        <taxon>Eukaryota</taxon>
        <taxon>Metazoa</taxon>
        <taxon>Ecdysozoa</taxon>
        <taxon>Arthropoda</taxon>
        <taxon>Hexapoda</taxon>
        <taxon>Insecta</taxon>
        <taxon>Pterygota</taxon>
        <taxon>Neoptera</taxon>
        <taxon>Endopterygota</taxon>
        <taxon>Coleoptera</taxon>
        <taxon>Polyphaga</taxon>
        <taxon>Cucujiformia</taxon>
        <taxon>Chrysomeloidea</taxon>
        <taxon>Chrysomelidae</taxon>
        <taxon>Galerucinae</taxon>
        <taxon>Alticini</taxon>
        <taxon>Phyllotreta</taxon>
    </lineage>
</organism>
<dbReference type="AlphaFoldDB" id="A0A9N9TJ02"/>